<evidence type="ECO:0000313" key="1">
    <source>
        <dbReference type="EMBL" id="OGG93817.1"/>
    </source>
</evidence>
<sequence>MTMKGFTLVETMVAITILTLAISGAFFTANSAMVASNIAHDQLIASYLAQEGIEYVRMMRDNEYLAAYVDSAHDTTNAWSNFLNPLTAACSTSCQFDPADNSLRSCSGDGCSVLWLASANIYTQKQTTGAATPFTRTIRATSVTDIDEKIVSMVTWNYHNSQYSVTIVDHLTPWQ</sequence>
<reference evidence="1 2" key="1">
    <citation type="journal article" date="2016" name="Nat. Commun.">
        <title>Thousands of microbial genomes shed light on interconnected biogeochemical processes in an aquifer system.</title>
        <authorList>
            <person name="Anantharaman K."/>
            <person name="Brown C.T."/>
            <person name="Hug L.A."/>
            <person name="Sharon I."/>
            <person name="Castelle C.J."/>
            <person name="Probst A.J."/>
            <person name="Thomas B.C."/>
            <person name="Singh A."/>
            <person name="Wilkins M.J."/>
            <person name="Karaoz U."/>
            <person name="Brodie E.L."/>
            <person name="Williams K.H."/>
            <person name="Hubbard S.S."/>
            <person name="Banfield J.F."/>
        </authorList>
    </citation>
    <scope>NUCLEOTIDE SEQUENCE [LARGE SCALE GENOMIC DNA]</scope>
</reference>
<dbReference type="InterPro" id="IPR012902">
    <property type="entry name" value="N_methyl_site"/>
</dbReference>
<dbReference type="STRING" id="1798533.A2609_01035"/>
<comment type="caution">
    <text evidence="1">The sequence shown here is derived from an EMBL/GenBank/DDBJ whole genome shotgun (WGS) entry which is preliminary data.</text>
</comment>
<accession>A0A1F6G6U1</accession>
<protein>
    <recommendedName>
        <fullName evidence="3">Type IV pilus modification protein PilV</fullName>
    </recommendedName>
</protein>
<evidence type="ECO:0008006" key="3">
    <source>
        <dbReference type="Google" id="ProtNLM"/>
    </source>
</evidence>
<gene>
    <name evidence="1" type="ORF">A2609_01035</name>
</gene>
<dbReference type="Proteomes" id="UP000176867">
    <property type="component" value="Unassembled WGS sequence"/>
</dbReference>
<dbReference type="Pfam" id="PF07963">
    <property type="entry name" value="N_methyl"/>
    <property type="match status" value="1"/>
</dbReference>
<dbReference type="AlphaFoldDB" id="A0A1F6G6U1"/>
<name>A0A1F6G6U1_9BACT</name>
<dbReference type="PROSITE" id="PS00409">
    <property type="entry name" value="PROKAR_NTER_METHYL"/>
    <property type="match status" value="1"/>
</dbReference>
<proteinExistence type="predicted"/>
<dbReference type="EMBL" id="MFMU01000004">
    <property type="protein sequence ID" value="OGG93817.1"/>
    <property type="molecule type" value="Genomic_DNA"/>
</dbReference>
<organism evidence="1 2">
    <name type="scientific">Candidatus Kaiserbacteria bacterium RIFOXYD1_FULL_47_14</name>
    <dbReference type="NCBI Taxonomy" id="1798533"/>
    <lineage>
        <taxon>Bacteria</taxon>
        <taxon>Candidatus Kaiseribacteriota</taxon>
    </lineage>
</organism>
<evidence type="ECO:0000313" key="2">
    <source>
        <dbReference type="Proteomes" id="UP000176867"/>
    </source>
</evidence>
<dbReference type="NCBIfam" id="TIGR02532">
    <property type="entry name" value="IV_pilin_GFxxxE"/>
    <property type="match status" value="1"/>
</dbReference>